<feature type="transmembrane region" description="Helical" evidence="6">
    <location>
        <begin position="69"/>
        <end position="88"/>
    </location>
</feature>
<dbReference type="EMBL" id="VJMJ01000032">
    <property type="protein sequence ID" value="KAF0742031.1"/>
    <property type="molecule type" value="Genomic_DNA"/>
</dbReference>
<feature type="transmembrane region" description="Helical" evidence="6">
    <location>
        <begin position="108"/>
        <end position="132"/>
    </location>
</feature>
<proteinExistence type="predicted"/>
<gene>
    <name evidence="7" type="ORF">Ae201684_002966</name>
</gene>
<evidence type="ECO:0000313" key="7">
    <source>
        <dbReference type="EMBL" id="KAF0742031.1"/>
    </source>
</evidence>
<name>A0A6G0XNH6_9STRA</name>
<keyword evidence="3 6" id="KW-0812">Transmembrane</keyword>
<sequence>MIGFITGLFVFELMECQGYEATMLGLGVTTQEVGQPFATVLTKTIDGYFDVERAFIKEDSHHVRTHVTYTYIIMYAINIASLVFVVFLPRQKAELREMERKNQKNRTWGTLTIAYLLFSLAWTLMTNILSLFDSTSCLRIAGGSGCK</sequence>
<keyword evidence="5 6" id="KW-0472">Membrane</keyword>
<evidence type="ECO:0000256" key="2">
    <source>
        <dbReference type="ARBA" id="ARBA00022448"/>
    </source>
</evidence>
<comment type="subcellular location">
    <subcellularLocation>
        <location evidence="1">Membrane</location>
        <topology evidence="1">Multi-pass membrane protein</topology>
    </subcellularLocation>
</comment>
<accession>A0A6G0XNH6</accession>
<dbReference type="Proteomes" id="UP000481153">
    <property type="component" value="Unassembled WGS sequence"/>
</dbReference>
<evidence type="ECO:0000256" key="1">
    <source>
        <dbReference type="ARBA" id="ARBA00004141"/>
    </source>
</evidence>
<evidence type="ECO:0000256" key="3">
    <source>
        <dbReference type="ARBA" id="ARBA00022692"/>
    </source>
</evidence>
<dbReference type="VEuPathDB" id="FungiDB:AeMF1_019626"/>
<dbReference type="GO" id="GO:0016020">
    <property type="term" value="C:membrane"/>
    <property type="evidence" value="ECO:0007669"/>
    <property type="project" value="UniProtKB-SubCell"/>
</dbReference>
<dbReference type="PANTHER" id="PTHR31585:SF5">
    <property type="entry name" value="RNA-BINDING S4 DOMAIN-CONTAINING PROTEIN"/>
    <property type="match status" value="1"/>
</dbReference>
<dbReference type="PANTHER" id="PTHR31585">
    <property type="entry name" value="FOLATE-BIOPTERIN TRANSPORTER 1, CHLOROPLASTIC"/>
    <property type="match status" value="1"/>
</dbReference>
<reference evidence="7 8" key="1">
    <citation type="submission" date="2019-07" db="EMBL/GenBank/DDBJ databases">
        <title>Genomics analysis of Aphanomyces spp. identifies a new class of oomycete effector associated with host adaptation.</title>
        <authorList>
            <person name="Gaulin E."/>
        </authorList>
    </citation>
    <scope>NUCLEOTIDE SEQUENCE [LARGE SCALE GENOMIC DNA]</scope>
    <source>
        <strain evidence="7 8">ATCC 201684</strain>
    </source>
</reference>
<protein>
    <submittedName>
        <fullName evidence="7">Uncharacterized protein</fullName>
    </submittedName>
</protein>
<keyword evidence="8" id="KW-1185">Reference proteome</keyword>
<evidence type="ECO:0000256" key="6">
    <source>
        <dbReference type="SAM" id="Phobius"/>
    </source>
</evidence>
<keyword evidence="4 6" id="KW-1133">Transmembrane helix</keyword>
<evidence type="ECO:0000256" key="5">
    <source>
        <dbReference type="ARBA" id="ARBA00023136"/>
    </source>
</evidence>
<evidence type="ECO:0000313" key="8">
    <source>
        <dbReference type="Proteomes" id="UP000481153"/>
    </source>
</evidence>
<keyword evidence="2" id="KW-0813">Transport</keyword>
<comment type="caution">
    <text evidence="7">The sequence shown here is derived from an EMBL/GenBank/DDBJ whole genome shotgun (WGS) entry which is preliminary data.</text>
</comment>
<dbReference type="AlphaFoldDB" id="A0A6G0XNH6"/>
<dbReference type="InterPro" id="IPR039309">
    <property type="entry name" value="BT1"/>
</dbReference>
<organism evidence="7 8">
    <name type="scientific">Aphanomyces euteiches</name>
    <dbReference type="NCBI Taxonomy" id="100861"/>
    <lineage>
        <taxon>Eukaryota</taxon>
        <taxon>Sar</taxon>
        <taxon>Stramenopiles</taxon>
        <taxon>Oomycota</taxon>
        <taxon>Saprolegniomycetes</taxon>
        <taxon>Saprolegniales</taxon>
        <taxon>Verrucalvaceae</taxon>
        <taxon>Aphanomyces</taxon>
    </lineage>
</organism>
<evidence type="ECO:0000256" key="4">
    <source>
        <dbReference type="ARBA" id="ARBA00022989"/>
    </source>
</evidence>